<dbReference type="InterPro" id="IPR036396">
    <property type="entry name" value="Cyt_P450_sf"/>
</dbReference>
<dbReference type="PANTHER" id="PTHR47950">
    <property type="entry name" value="CYTOCHROME P450, FAMILY 76, SUBFAMILY C, POLYPEPTIDE 5-RELATED"/>
    <property type="match status" value="1"/>
</dbReference>
<dbReference type="KEGG" id="ag:ABD39696"/>
<dbReference type="PRINTS" id="PR00385">
    <property type="entry name" value="P450"/>
</dbReference>
<evidence type="ECO:0000256" key="3">
    <source>
        <dbReference type="ARBA" id="ARBA00022617"/>
    </source>
</evidence>
<evidence type="ECO:0000256" key="8">
    <source>
        <dbReference type="PIRSR" id="PIRSR602401-1"/>
    </source>
</evidence>
<gene>
    <name evidence="11" type="primary">CYP80F1</name>
</gene>
<proteinExistence type="evidence at transcript level"/>
<dbReference type="PROSITE" id="PS00086">
    <property type="entry name" value="CYTOCHROME_P450"/>
    <property type="match status" value="1"/>
</dbReference>
<evidence type="ECO:0000256" key="2">
    <source>
        <dbReference type="ARBA" id="ARBA00010617"/>
    </source>
</evidence>
<evidence type="ECO:0000256" key="6">
    <source>
        <dbReference type="ARBA" id="ARBA00023004"/>
    </source>
</evidence>
<evidence type="ECO:0000256" key="7">
    <source>
        <dbReference type="ARBA" id="ARBA00023033"/>
    </source>
</evidence>
<evidence type="ECO:0000256" key="4">
    <source>
        <dbReference type="ARBA" id="ARBA00022723"/>
    </source>
</evidence>
<dbReference type="PRINTS" id="PR00463">
    <property type="entry name" value="EP450I"/>
</dbReference>
<keyword evidence="10" id="KW-0472">Membrane</keyword>
<organism evidence="11">
    <name type="scientific">Hyoscyamus niger</name>
    <name type="common">Black henbane</name>
    <dbReference type="NCBI Taxonomy" id="4079"/>
    <lineage>
        <taxon>Eukaryota</taxon>
        <taxon>Viridiplantae</taxon>
        <taxon>Streptophyta</taxon>
        <taxon>Embryophyta</taxon>
        <taxon>Tracheophyta</taxon>
        <taxon>Spermatophyta</taxon>
        <taxon>Magnoliopsida</taxon>
        <taxon>eudicotyledons</taxon>
        <taxon>Gunneridae</taxon>
        <taxon>Pentapetalae</taxon>
        <taxon>asterids</taxon>
        <taxon>lamiids</taxon>
        <taxon>Solanales</taxon>
        <taxon>Solanaceae</taxon>
        <taxon>Solanoideae</taxon>
        <taxon>Hyoscyameae</taxon>
        <taxon>Hyoscyamus</taxon>
    </lineage>
</organism>
<protein>
    <submittedName>
        <fullName evidence="11">Littorine mutase/monooxygenase</fullName>
    </submittedName>
</protein>
<dbReference type="EMBL" id="DQ387048">
    <property type="protein sequence ID" value="ABD39696.1"/>
    <property type="molecule type" value="mRNA"/>
</dbReference>
<keyword evidence="10" id="KW-0812">Transmembrane</keyword>
<dbReference type="SUPFAM" id="SSF48264">
    <property type="entry name" value="Cytochrome P450"/>
    <property type="match status" value="1"/>
</dbReference>
<dbReference type="PANTHER" id="PTHR47950:SF49">
    <property type="entry name" value="CYTOCHROME P450"/>
    <property type="match status" value="1"/>
</dbReference>
<dbReference type="CDD" id="cd11073">
    <property type="entry name" value="CYP76-like"/>
    <property type="match status" value="1"/>
</dbReference>
<accession>Q1A1B0</accession>
<dbReference type="BioCyc" id="MetaCyc:MONOMER-13617"/>
<reference evidence="11" key="1">
    <citation type="journal article" date="2006" name="Chem. Biol.">
        <title>Functional genomic analysis of alkaloid biosynthesis in Hyoscyamus niger reveals a cytochrome P450 involved in littorine rearrangement.</title>
        <authorList>
            <person name="Li R."/>
            <person name="Reed D.W."/>
            <person name="Liu E."/>
            <person name="Nowak J."/>
            <person name="Pelcher L.E."/>
            <person name="Page J.E."/>
            <person name="Covello P.S."/>
        </authorList>
    </citation>
    <scope>NUCLEOTIDE SEQUENCE</scope>
</reference>
<evidence type="ECO:0000256" key="10">
    <source>
        <dbReference type="SAM" id="Phobius"/>
    </source>
</evidence>
<comment type="similarity">
    <text evidence="2 9">Belongs to the cytochrome P450 family.</text>
</comment>
<dbReference type="SMR" id="Q1A1B0"/>
<dbReference type="Pfam" id="PF00067">
    <property type="entry name" value="p450"/>
    <property type="match status" value="1"/>
</dbReference>
<name>Q1A1B0_HYONI</name>
<keyword evidence="10" id="KW-1133">Transmembrane helix</keyword>
<dbReference type="FunFam" id="1.10.630.10:FF:000126">
    <property type="entry name" value="Predicted protein"/>
    <property type="match status" value="1"/>
</dbReference>
<evidence type="ECO:0000256" key="9">
    <source>
        <dbReference type="RuleBase" id="RU000461"/>
    </source>
</evidence>
<dbReference type="GO" id="GO:0020037">
    <property type="term" value="F:heme binding"/>
    <property type="evidence" value="ECO:0007669"/>
    <property type="project" value="InterPro"/>
</dbReference>
<evidence type="ECO:0000313" key="11">
    <source>
        <dbReference type="EMBL" id="ABD39696.1"/>
    </source>
</evidence>
<dbReference type="AlphaFoldDB" id="Q1A1B0"/>
<keyword evidence="6 8" id="KW-0408">Iron</keyword>
<dbReference type="InterPro" id="IPR001128">
    <property type="entry name" value="Cyt_P450"/>
</dbReference>
<comment type="cofactor">
    <cofactor evidence="1 8">
        <name>heme</name>
        <dbReference type="ChEBI" id="CHEBI:30413"/>
    </cofactor>
</comment>
<keyword evidence="5 9" id="KW-0560">Oxidoreductase</keyword>
<keyword evidence="7 9" id="KW-0503">Monooxygenase</keyword>
<dbReference type="InterPro" id="IPR002401">
    <property type="entry name" value="Cyt_P450_E_grp-I"/>
</dbReference>
<dbReference type="GO" id="GO:0016705">
    <property type="term" value="F:oxidoreductase activity, acting on paired donors, with incorporation or reduction of molecular oxygen"/>
    <property type="evidence" value="ECO:0007669"/>
    <property type="project" value="InterPro"/>
</dbReference>
<keyword evidence="4 8" id="KW-0479">Metal-binding</keyword>
<feature type="binding site" description="axial binding residue" evidence="8">
    <location>
        <position position="451"/>
    </location>
    <ligand>
        <name>heme</name>
        <dbReference type="ChEBI" id="CHEBI:30413"/>
    </ligand>
    <ligandPart>
        <name>Fe</name>
        <dbReference type="ChEBI" id="CHEBI:18248"/>
    </ligandPart>
</feature>
<sequence length="510" mass="58648">MYIEDTSEIFTIFFTHILLPLLSFFIIRCVISSRKKLPLPPGPFPWPIIGHLFYLGNKPHVSLAKLANVHGPHLMSIRLGGRLVIVASSPMATAEVLKTHDRLLSGRFVSHPMRVEGSYIRNLATETLEECDENWKKVRSMYQIVLFSHKAVESQVNIREKKVMELVKFVASKEGELVNIKGIAFVTILNILSNSTISNDLVDFEGKGIGEGMREWIRNYTKLEGVPQLADLFPILDGCTWDFQGTYKKLKDTFERISDVWRDIINKKRMEISNKYYEGEDFADALIRNGFEDKQINALLMELYSAGTETTITTVEWTLVELLKNPEAMKRLRNEIKKELTTIDDREIMIVKDSNLPNLPYLEACMKETLRLHPPAPLLFPHRAVQTCEVMGYRIPQDTQIIVNVWKMARDSEYWNDDPWSFKPDRFLDSSTDYKGHDFEFIPFGSGRRICAGQSLALRMLPMIVGSLVHNFELILPNNMNPMEMNMDDIIDVTMAKKDPLFIIPKIRNS</sequence>
<dbReference type="InterPro" id="IPR017972">
    <property type="entry name" value="Cyt_P450_CS"/>
</dbReference>
<dbReference type="GO" id="GO:0005506">
    <property type="term" value="F:iron ion binding"/>
    <property type="evidence" value="ECO:0007669"/>
    <property type="project" value="InterPro"/>
</dbReference>
<feature type="transmembrane region" description="Helical" evidence="10">
    <location>
        <begin position="12"/>
        <end position="31"/>
    </location>
</feature>
<dbReference type="Gene3D" id="1.10.630.10">
    <property type="entry name" value="Cytochrome P450"/>
    <property type="match status" value="1"/>
</dbReference>
<evidence type="ECO:0000256" key="1">
    <source>
        <dbReference type="ARBA" id="ARBA00001971"/>
    </source>
</evidence>
<evidence type="ECO:0000256" key="5">
    <source>
        <dbReference type="ARBA" id="ARBA00023002"/>
    </source>
</evidence>
<keyword evidence="3 8" id="KW-0349">Heme</keyword>
<dbReference type="GO" id="GO:0004497">
    <property type="term" value="F:monooxygenase activity"/>
    <property type="evidence" value="ECO:0007669"/>
    <property type="project" value="UniProtKB-KW"/>
</dbReference>